<keyword evidence="3 8" id="KW-0436">Ligase</keyword>
<dbReference type="InterPro" id="IPR020825">
    <property type="entry name" value="Phe-tRNA_synthase-like_B3/B4"/>
</dbReference>
<evidence type="ECO:0000259" key="10">
    <source>
        <dbReference type="SMART" id="SM00977"/>
    </source>
</evidence>
<gene>
    <name evidence="8 11" type="primary">tilS</name>
    <name evidence="11" type="ORF">ERS852490_02608</name>
</gene>
<dbReference type="SUPFAM" id="SSF56037">
    <property type="entry name" value="PheT/TilS domain"/>
    <property type="match status" value="1"/>
</dbReference>
<dbReference type="OrthoDB" id="9807403at2"/>
<keyword evidence="5 8" id="KW-0547">Nucleotide-binding</keyword>
<dbReference type="Proteomes" id="UP000095621">
    <property type="component" value="Unassembled WGS sequence"/>
</dbReference>
<dbReference type="HAMAP" id="MF_01161">
    <property type="entry name" value="tRNA_Ile_lys_synt"/>
    <property type="match status" value="1"/>
</dbReference>
<evidence type="ECO:0000256" key="3">
    <source>
        <dbReference type="ARBA" id="ARBA00022598"/>
    </source>
</evidence>
<dbReference type="InterPro" id="IPR012094">
    <property type="entry name" value="tRNA_Ile_lys_synt"/>
</dbReference>
<dbReference type="SUPFAM" id="SSF52402">
    <property type="entry name" value="Adenine nucleotide alpha hydrolases-like"/>
    <property type="match status" value="1"/>
</dbReference>
<feature type="domain" description="Lysidine-tRNA(Ile) synthetase C-terminal" evidence="10">
    <location>
        <begin position="411"/>
        <end position="483"/>
    </location>
</feature>
<keyword evidence="9" id="KW-0175">Coiled coil</keyword>
<evidence type="ECO:0000256" key="4">
    <source>
        <dbReference type="ARBA" id="ARBA00022694"/>
    </source>
</evidence>
<evidence type="ECO:0000256" key="2">
    <source>
        <dbReference type="ARBA" id="ARBA00022490"/>
    </source>
</evidence>
<dbReference type="InterPro" id="IPR011063">
    <property type="entry name" value="TilS/TtcA_N"/>
</dbReference>
<accession>A0A174Z4A2</accession>
<dbReference type="Gene3D" id="3.50.40.10">
    <property type="entry name" value="Phenylalanyl-trna Synthetase, Chain B, domain 3"/>
    <property type="match status" value="1"/>
</dbReference>
<dbReference type="InterPro" id="IPR012796">
    <property type="entry name" value="Lysidine-tRNA-synth_C"/>
</dbReference>
<dbReference type="GO" id="GO:0005737">
    <property type="term" value="C:cytoplasm"/>
    <property type="evidence" value="ECO:0007669"/>
    <property type="project" value="UniProtKB-SubCell"/>
</dbReference>
<keyword evidence="4 8" id="KW-0819">tRNA processing</keyword>
<dbReference type="Gene3D" id="1.20.59.20">
    <property type="match status" value="1"/>
</dbReference>
<evidence type="ECO:0000256" key="1">
    <source>
        <dbReference type="ARBA" id="ARBA00004496"/>
    </source>
</evidence>
<dbReference type="PANTHER" id="PTHR43033">
    <property type="entry name" value="TRNA(ILE)-LYSIDINE SYNTHASE-RELATED"/>
    <property type="match status" value="1"/>
</dbReference>
<name>A0A174Z4A2_9FIRM</name>
<comment type="domain">
    <text evidence="8">The N-terminal region contains the highly conserved SGGXDS motif, predicted to be a P-loop motif involved in ATP binding.</text>
</comment>
<organism evidence="11 12">
    <name type="scientific">Lachnospira eligens</name>
    <dbReference type="NCBI Taxonomy" id="39485"/>
    <lineage>
        <taxon>Bacteria</taxon>
        <taxon>Bacillati</taxon>
        <taxon>Bacillota</taxon>
        <taxon>Clostridia</taxon>
        <taxon>Lachnospirales</taxon>
        <taxon>Lachnospiraceae</taxon>
        <taxon>Lachnospira</taxon>
    </lineage>
</organism>
<dbReference type="EMBL" id="CZBU01000006">
    <property type="protein sequence ID" value="CUQ78956.1"/>
    <property type="molecule type" value="Genomic_DNA"/>
</dbReference>
<dbReference type="AlphaFoldDB" id="A0A174Z4A2"/>
<evidence type="ECO:0000313" key="12">
    <source>
        <dbReference type="Proteomes" id="UP000095621"/>
    </source>
</evidence>
<dbReference type="RefSeq" id="WP_055216340.1">
    <property type="nucleotide sequence ID" value="NZ_CZBU01000006.1"/>
</dbReference>
<dbReference type="InterPro" id="IPR014729">
    <property type="entry name" value="Rossmann-like_a/b/a_fold"/>
</dbReference>
<comment type="catalytic activity">
    <reaction evidence="7 8">
        <text>cytidine(34) in tRNA(Ile2) + L-lysine + ATP = lysidine(34) in tRNA(Ile2) + AMP + diphosphate + H(+)</text>
        <dbReference type="Rhea" id="RHEA:43744"/>
        <dbReference type="Rhea" id="RHEA-COMP:10625"/>
        <dbReference type="Rhea" id="RHEA-COMP:10670"/>
        <dbReference type="ChEBI" id="CHEBI:15378"/>
        <dbReference type="ChEBI" id="CHEBI:30616"/>
        <dbReference type="ChEBI" id="CHEBI:32551"/>
        <dbReference type="ChEBI" id="CHEBI:33019"/>
        <dbReference type="ChEBI" id="CHEBI:82748"/>
        <dbReference type="ChEBI" id="CHEBI:83665"/>
        <dbReference type="ChEBI" id="CHEBI:456215"/>
        <dbReference type="EC" id="6.3.4.19"/>
    </reaction>
</comment>
<dbReference type="CDD" id="cd01992">
    <property type="entry name" value="TilS_N"/>
    <property type="match status" value="1"/>
</dbReference>
<dbReference type="GO" id="GO:0006400">
    <property type="term" value="P:tRNA modification"/>
    <property type="evidence" value="ECO:0007669"/>
    <property type="project" value="UniProtKB-UniRule"/>
</dbReference>
<dbReference type="PANTHER" id="PTHR43033:SF1">
    <property type="entry name" value="TRNA(ILE)-LYSIDINE SYNTHASE-RELATED"/>
    <property type="match status" value="1"/>
</dbReference>
<dbReference type="InterPro" id="IPR012795">
    <property type="entry name" value="tRNA_Ile_lys_synt_N"/>
</dbReference>
<feature type="binding site" evidence="8">
    <location>
        <begin position="29"/>
        <end position="34"/>
    </location>
    <ligand>
        <name>ATP</name>
        <dbReference type="ChEBI" id="CHEBI:30616"/>
    </ligand>
</feature>
<dbReference type="GO" id="GO:0005524">
    <property type="term" value="F:ATP binding"/>
    <property type="evidence" value="ECO:0007669"/>
    <property type="project" value="UniProtKB-UniRule"/>
</dbReference>
<dbReference type="NCBIfam" id="TIGR02433">
    <property type="entry name" value="lysidine_TilS_C"/>
    <property type="match status" value="1"/>
</dbReference>
<keyword evidence="2 8" id="KW-0963">Cytoplasm</keyword>
<protein>
    <recommendedName>
        <fullName evidence="8">tRNA(Ile)-lysidine synthase</fullName>
        <ecNumber evidence="8">6.3.4.19</ecNumber>
    </recommendedName>
    <alternativeName>
        <fullName evidence="8">tRNA(Ile)-2-lysyl-cytidine synthase</fullName>
    </alternativeName>
    <alternativeName>
        <fullName evidence="8">tRNA(Ile)-lysidine synthetase</fullName>
    </alternativeName>
</protein>
<keyword evidence="6 8" id="KW-0067">ATP-binding</keyword>
<evidence type="ECO:0000256" key="5">
    <source>
        <dbReference type="ARBA" id="ARBA00022741"/>
    </source>
</evidence>
<dbReference type="Gene3D" id="3.40.50.620">
    <property type="entry name" value="HUPs"/>
    <property type="match status" value="1"/>
</dbReference>
<dbReference type="EC" id="6.3.4.19" evidence="8"/>
<dbReference type="SUPFAM" id="SSF82829">
    <property type="entry name" value="MesJ substrate recognition domain-like"/>
    <property type="match status" value="1"/>
</dbReference>
<evidence type="ECO:0000256" key="6">
    <source>
        <dbReference type="ARBA" id="ARBA00022840"/>
    </source>
</evidence>
<dbReference type="NCBIfam" id="TIGR02432">
    <property type="entry name" value="lysidine_TilS_N"/>
    <property type="match status" value="1"/>
</dbReference>
<proteinExistence type="inferred from homology"/>
<dbReference type="GO" id="GO:0032267">
    <property type="term" value="F:tRNA(Ile)-lysidine synthase activity"/>
    <property type="evidence" value="ECO:0007669"/>
    <property type="project" value="UniProtKB-EC"/>
</dbReference>
<evidence type="ECO:0000256" key="7">
    <source>
        <dbReference type="ARBA" id="ARBA00048539"/>
    </source>
</evidence>
<comment type="function">
    <text evidence="8">Ligates lysine onto the cytidine present at position 34 of the AUA codon-specific tRNA(Ile) that contains the anticodon CAU, in an ATP-dependent manner. Cytidine is converted to lysidine, thus changing the amino acid specificity of the tRNA from methionine to isoleucine.</text>
</comment>
<evidence type="ECO:0000313" key="11">
    <source>
        <dbReference type="EMBL" id="CUQ78956.1"/>
    </source>
</evidence>
<comment type="similarity">
    <text evidence="8">Belongs to the tRNA(Ile)-lysidine synthase family.</text>
</comment>
<comment type="subcellular location">
    <subcellularLocation>
        <location evidence="1 8">Cytoplasm</location>
    </subcellularLocation>
</comment>
<evidence type="ECO:0000256" key="9">
    <source>
        <dbReference type="SAM" id="Coils"/>
    </source>
</evidence>
<dbReference type="SMART" id="SM00977">
    <property type="entry name" value="TilS_C"/>
    <property type="match status" value="1"/>
</dbReference>
<dbReference type="Pfam" id="PF01171">
    <property type="entry name" value="ATP_bind_3"/>
    <property type="match status" value="1"/>
</dbReference>
<sequence length="486" mass="55150">MNEIIDKIYRYIEQNNMLANCERVVVGLSGGADSVCLLMVLKGYIERRHLQTELCAVHVNHGIRQEAGDDEEFARALCERMGVEFMAYHIDAAGLAKQLGMSVEEAGRKERYRIFNEACKGRNARIAVAHHMNDQAETVLMNLSRGTSLKGIGGIRPVRDNIIRPLLSVTRAEVEEVLKDFKQPYVTDATNLCNDYTRNSLRNVVIPYMTEKVNAHTIENIADAAEELQKNFDFIEAEANKAYDKHVCVGDAVVLRLYGEEFAGLHEVIRKRVIYKAVHALTQTAKDIYKVHVNAVDELIRKQVGSSADICYGLCAVKGYEDITIRRKNVASRTQVSSDLIHVLTPQELKRLDSGENITIEENIYYNNDGKTELRKVHIVISLHSNYEKNRNYANSCYAKSFDYDKIQGKLCIRHRTDGDRIVVNRAGTWRKLKKEFIDRKVPADMRDNVLVVSDDSGVLWAVGVRRSECALIDDETRNVLDITIQ</sequence>
<dbReference type="Pfam" id="PF11734">
    <property type="entry name" value="TilS_C"/>
    <property type="match status" value="1"/>
</dbReference>
<evidence type="ECO:0000256" key="8">
    <source>
        <dbReference type="HAMAP-Rule" id="MF_01161"/>
    </source>
</evidence>
<feature type="coiled-coil region" evidence="9">
    <location>
        <begin position="218"/>
        <end position="245"/>
    </location>
</feature>
<reference evidence="11 12" key="1">
    <citation type="submission" date="2015-09" db="EMBL/GenBank/DDBJ databases">
        <authorList>
            <consortium name="Pathogen Informatics"/>
        </authorList>
    </citation>
    <scope>NUCLEOTIDE SEQUENCE [LARGE SCALE GENOMIC DNA]</scope>
    <source>
        <strain evidence="11 12">2789STDY5834875</strain>
    </source>
</reference>